<evidence type="ECO:0000256" key="2">
    <source>
        <dbReference type="ARBA" id="ARBA00010789"/>
    </source>
</evidence>
<dbReference type="Pfam" id="PF25870">
    <property type="entry name" value="WHD_UFL1_5th"/>
    <property type="match status" value="1"/>
</dbReference>
<sequence>MSSSDWEEVKRLAADFQRAQLASTVQKLSERNCVEIVNKLVELGLLDIYHTNDGKEYITPAQLTKEIQDEVFIHGGKNTLPTLDAVLYPSSKSRVNLVDLVDVLSVDHSVIEKRALALAHSESNTCFVLGQLITQDYLDAIAEEINEKLQQEGSTTVADLVKHYELPGDFMLEVVVERLGTIIQGQQDTHDHTVIFTNAFVARHKAHVRGVLCAITQPTQVSTIIAQHGFQQRLFFSVAEKLIATGRVSGALTGGRQIHRAMYIPSIYSRTQNEWVDNFLKQNGYLEFEALRRLEISDPEGHIRRRFKDEDLTFVGEVCVGSSLIDQIDAAIDDALLSGGWVDIYPLLPTVFSPEEGNQLVDIALKRRQDKKSTATAKVFYHTVVVSDQLLTKLSNHLQQMMPKRAKEAVEKGAFKQQVDIGKLKHQEEEFGRNKKEERRKKAATGKAGGGTQGRETKTKASKNKYKGRKGAAHDSESDDDVNTHPTTGGGGRLHQIEFMSETDMQLLISDFEELADCPEELVEELTNHFHRPLTKIFQEVAKSVFMATVAVKGDTRRKTHQQLQEKVSALLTTIKLADKSVKVFDEDKQSQLRKHLLKTQCSEMVNELVLYLADDSLIEIARDKEVTPEIRLKIIKKLSEEMIEPLQNVHKTLSGSSVEDFVNVVDDAIAITGIMLKKKDNKKDRQVLVNHRCALLEQLDGTIDAPLTLHLACLVLFQAVTGNMLHASGKFVPHILAYIKSHVPFDKFSVLQEYQDLVIKSLTTKTDLEADSDVKLRLETLTPIVKETAITFKKAAAGLHNTEE</sequence>
<evidence type="ECO:0000259" key="8">
    <source>
        <dbReference type="Pfam" id="PF09743"/>
    </source>
</evidence>
<dbReference type="Pfam" id="PF09743">
    <property type="entry name" value="E3_UFM1_ligase"/>
    <property type="match status" value="1"/>
</dbReference>
<dbReference type="Pfam" id="PF25041">
    <property type="entry name" value="UFL1_C"/>
    <property type="match status" value="1"/>
</dbReference>
<evidence type="ECO:0000256" key="7">
    <source>
        <dbReference type="SAM" id="MobiDB-lite"/>
    </source>
</evidence>
<keyword evidence="4" id="KW-0808">Transferase</keyword>
<feature type="domain" description="E3 UFM1-protein ligase 1-like N-terminal" evidence="8">
    <location>
        <begin position="8"/>
        <end position="300"/>
    </location>
</feature>
<proteinExistence type="inferred from homology"/>
<dbReference type="PANTHER" id="PTHR31057">
    <property type="entry name" value="E3 UFM1-PROTEIN LIGASE 1"/>
    <property type="match status" value="1"/>
</dbReference>
<gene>
    <name evidence="11" type="primary">UFL1-L</name>
    <name evidence="11" type="ORF">Hamer_G017934</name>
</gene>
<comment type="function">
    <text evidence="1">E3 UFM1-protein ligase that mediates ufmylation of target proteins.</text>
</comment>
<dbReference type="PANTHER" id="PTHR31057:SF0">
    <property type="entry name" value="E3 UFM1-PROTEIN LIGASE 1"/>
    <property type="match status" value="1"/>
</dbReference>
<dbReference type="InterPro" id="IPR018611">
    <property type="entry name" value="Ufl1"/>
</dbReference>
<dbReference type="InterPro" id="IPR056761">
    <property type="entry name" value="Ufl1-like_C"/>
</dbReference>
<evidence type="ECO:0000313" key="11">
    <source>
        <dbReference type="EMBL" id="KAG7173651.1"/>
    </source>
</evidence>
<dbReference type="InterPro" id="IPR056579">
    <property type="entry name" value="Ufl1_N"/>
</dbReference>
<feature type="compositionally biased region" description="Basic and acidic residues" evidence="7">
    <location>
        <begin position="422"/>
        <end position="437"/>
    </location>
</feature>
<dbReference type="GO" id="GO:0032434">
    <property type="term" value="P:regulation of proteasomal ubiquitin-dependent protein catabolic process"/>
    <property type="evidence" value="ECO:0007669"/>
    <property type="project" value="TreeGrafter"/>
</dbReference>
<dbReference type="GO" id="GO:0034976">
    <property type="term" value="P:response to endoplasmic reticulum stress"/>
    <property type="evidence" value="ECO:0007669"/>
    <property type="project" value="TreeGrafter"/>
</dbReference>
<feature type="domain" description="E3 UFM1-protein ligase 1-like" evidence="9">
    <location>
        <begin position="561"/>
        <end position="679"/>
    </location>
</feature>
<keyword evidence="11" id="KW-0436">Ligase</keyword>
<evidence type="ECO:0000259" key="10">
    <source>
        <dbReference type="Pfam" id="PF25041"/>
    </source>
</evidence>
<accession>A0A8J5N592</accession>
<organism evidence="11 12">
    <name type="scientific">Homarus americanus</name>
    <name type="common">American lobster</name>
    <dbReference type="NCBI Taxonomy" id="6706"/>
    <lineage>
        <taxon>Eukaryota</taxon>
        <taxon>Metazoa</taxon>
        <taxon>Ecdysozoa</taxon>
        <taxon>Arthropoda</taxon>
        <taxon>Crustacea</taxon>
        <taxon>Multicrustacea</taxon>
        <taxon>Malacostraca</taxon>
        <taxon>Eumalacostraca</taxon>
        <taxon>Eucarida</taxon>
        <taxon>Decapoda</taxon>
        <taxon>Pleocyemata</taxon>
        <taxon>Astacidea</taxon>
        <taxon>Nephropoidea</taxon>
        <taxon>Nephropidae</taxon>
        <taxon>Homarus</taxon>
    </lineage>
</organism>
<keyword evidence="12" id="KW-1185">Reference proteome</keyword>
<evidence type="ECO:0000256" key="5">
    <source>
        <dbReference type="ARBA" id="ARBA00022786"/>
    </source>
</evidence>
<dbReference type="GO" id="GO:0005789">
    <property type="term" value="C:endoplasmic reticulum membrane"/>
    <property type="evidence" value="ECO:0007669"/>
    <property type="project" value="TreeGrafter"/>
</dbReference>
<dbReference type="GO" id="GO:1990592">
    <property type="term" value="P:protein K69-linked ufmylation"/>
    <property type="evidence" value="ECO:0007669"/>
    <property type="project" value="TreeGrafter"/>
</dbReference>
<evidence type="ECO:0000256" key="1">
    <source>
        <dbReference type="ARBA" id="ARBA00003950"/>
    </source>
</evidence>
<dbReference type="EMBL" id="JAHLQT010009070">
    <property type="protein sequence ID" value="KAG7173651.1"/>
    <property type="molecule type" value="Genomic_DNA"/>
</dbReference>
<feature type="domain" description="E3 UFM1-protein ligase-like C-terminal" evidence="10">
    <location>
        <begin position="685"/>
        <end position="788"/>
    </location>
</feature>
<keyword evidence="5" id="KW-0833">Ubl conjugation pathway</keyword>
<comment type="caution">
    <text evidence="11">The sequence shown here is derived from an EMBL/GenBank/DDBJ whole genome shotgun (WGS) entry which is preliminary data.</text>
</comment>
<name>A0A8J5N592_HOMAM</name>
<dbReference type="Pfam" id="PF23659">
    <property type="entry name" value="UFL1"/>
    <property type="match status" value="1"/>
</dbReference>
<evidence type="ECO:0000256" key="4">
    <source>
        <dbReference type="ARBA" id="ARBA00022679"/>
    </source>
</evidence>
<dbReference type="Proteomes" id="UP000747542">
    <property type="component" value="Unassembled WGS sequence"/>
</dbReference>
<evidence type="ECO:0000259" key="9">
    <source>
        <dbReference type="Pfam" id="PF23659"/>
    </source>
</evidence>
<evidence type="ECO:0000256" key="3">
    <source>
        <dbReference type="ARBA" id="ARBA00014160"/>
    </source>
</evidence>
<dbReference type="GO" id="GO:0016874">
    <property type="term" value="F:ligase activity"/>
    <property type="evidence" value="ECO:0007669"/>
    <property type="project" value="UniProtKB-KW"/>
</dbReference>
<reference evidence="11" key="1">
    <citation type="journal article" date="2021" name="Sci. Adv.">
        <title>The American lobster genome reveals insights on longevity, neural, and immune adaptations.</title>
        <authorList>
            <person name="Polinski J.M."/>
            <person name="Zimin A.V."/>
            <person name="Clark K.F."/>
            <person name="Kohn A.B."/>
            <person name="Sadowski N."/>
            <person name="Timp W."/>
            <person name="Ptitsyn A."/>
            <person name="Khanna P."/>
            <person name="Romanova D.Y."/>
            <person name="Williams P."/>
            <person name="Greenwood S.J."/>
            <person name="Moroz L.L."/>
            <person name="Walt D.R."/>
            <person name="Bodnar A.G."/>
        </authorList>
    </citation>
    <scope>NUCLEOTIDE SEQUENCE</scope>
    <source>
        <strain evidence="11">GMGI-L3</strain>
    </source>
</reference>
<dbReference type="AlphaFoldDB" id="A0A8J5N592"/>
<comment type="similarity">
    <text evidence="2">Belongs to the UFL1 family.</text>
</comment>
<evidence type="ECO:0000313" key="12">
    <source>
        <dbReference type="Proteomes" id="UP000747542"/>
    </source>
</evidence>
<feature type="compositionally biased region" description="Basic residues" evidence="7">
    <location>
        <begin position="460"/>
        <end position="471"/>
    </location>
</feature>
<dbReference type="InterPro" id="IPR056580">
    <property type="entry name" value="Ufl1_dom"/>
</dbReference>
<dbReference type="GO" id="GO:0061666">
    <property type="term" value="F:UFM1 ligase activity"/>
    <property type="evidence" value="ECO:0007669"/>
    <property type="project" value="InterPro"/>
</dbReference>
<evidence type="ECO:0000256" key="6">
    <source>
        <dbReference type="ARBA" id="ARBA00030452"/>
    </source>
</evidence>
<feature type="region of interest" description="Disordered" evidence="7">
    <location>
        <begin position="421"/>
        <end position="492"/>
    </location>
</feature>
<protein>
    <recommendedName>
        <fullName evidence="3">E3 UFM1-protein ligase 1 homolog</fullName>
    </recommendedName>
    <alternativeName>
        <fullName evidence="6">E3 UFM1-protein transferase 1 homolog</fullName>
    </alternativeName>
</protein>